<dbReference type="KEGG" id="mmr:Mmar10_0838"/>
<keyword evidence="10" id="KW-1185">Reference proteome</keyword>
<dbReference type="InterPro" id="IPR000223">
    <property type="entry name" value="Pept_S26A_signal_pept_1"/>
</dbReference>
<dbReference type="EC" id="3.4.21.89" evidence="3 7"/>
<evidence type="ECO:0000256" key="1">
    <source>
        <dbReference type="ARBA" id="ARBA00000677"/>
    </source>
</evidence>
<organism evidence="9 10">
    <name type="scientific">Maricaulis maris (strain MCS10)</name>
    <name type="common">Caulobacter maris</name>
    <dbReference type="NCBI Taxonomy" id="394221"/>
    <lineage>
        <taxon>Bacteria</taxon>
        <taxon>Pseudomonadati</taxon>
        <taxon>Pseudomonadota</taxon>
        <taxon>Alphaproteobacteria</taxon>
        <taxon>Maricaulales</taxon>
        <taxon>Maricaulaceae</taxon>
        <taxon>Maricaulis</taxon>
    </lineage>
</organism>
<dbReference type="MEROPS" id="S26.001"/>
<dbReference type="PANTHER" id="PTHR43390">
    <property type="entry name" value="SIGNAL PEPTIDASE I"/>
    <property type="match status" value="1"/>
</dbReference>
<reference evidence="9 10" key="1">
    <citation type="submission" date="2006-08" db="EMBL/GenBank/DDBJ databases">
        <title>Complete sequence of Maricaulis maris MCS10.</title>
        <authorList>
            <consortium name="US DOE Joint Genome Institute"/>
            <person name="Copeland A."/>
            <person name="Lucas S."/>
            <person name="Lapidus A."/>
            <person name="Barry K."/>
            <person name="Detter J.C."/>
            <person name="Glavina del Rio T."/>
            <person name="Hammon N."/>
            <person name="Israni S."/>
            <person name="Dalin E."/>
            <person name="Tice H."/>
            <person name="Pitluck S."/>
            <person name="Saunders E."/>
            <person name="Brettin T."/>
            <person name="Bruce D."/>
            <person name="Han C."/>
            <person name="Tapia R."/>
            <person name="Gilna P."/>
            <person name="Schmutz J."/>
            <person name="Larimer F."/>
            <person name="Land M."/>
            <person name="Hauser L."/>
            <person name="Kyrpides N."/>
            <person name="Mikhailova N."/>
            <person name="Viollier P."/>
            <person name="Stephens C."/>
            <person name="Richardson P."/>
        </authorList>
    </citation>
    <scope>NUCLEOTIDE SEQUENCE [LARGE SCALE GENOMIC DNA]</scope>
    <source>
        <strain evidence="9 10">MCS10</strain>
    </source>
</reference>
<gene>
    <name evidence="9" type="ordered locus">Mmar10_0838</name>
</gene>
<dbReference type="eggNOG" id="COG0681">
    <property type="taxonomic scope" value="Bacteria"/>
</dbReference>
<evidence type="ECO:0000256" key="3">
    <source>
        <dbReference type="ARBA" id="ARBA00013208"/>
    </source>
</evidence>
<evidence type="ECO:0000256" key="5">
    <source>
        <dbReference type="ARBA" id="ARBA00022801"/>
    </source>
</evidence>
<dbReference type="AlphaFoldDB" id="Q0ARF6"/>
<evidence type="ECO:0000259" key="8">
    <source>
        <dbReference type="Pfam" id="PF10502"/>
    </source>
</evidence>
<comment type="subcellular location">
    <subcellularLocation>
        <location evidence="7">Membrane</location>
        <topology evidence="7">Single-pass type II membrane protein</topology>
    </subcellularLocation>
</comment>
<dbReference type="CDD" id="cd06530">
    <property type="entry name" value="S26_SPase_I"/>
    <property type="match status" value="1"/>
</dbReference>
<feature type="active site" evidence="6">
    <location>
        <position position="114"/>
    </location>
</feature>
<dbReference type="GO" id="GO:0004252">
    <property type="term" value="F:serine-type endopeptidase activity"/>
    <property type="evidence" value="ECO:0007669"/>
    <property type="project" value="InterPro"/>
</dbReference>
<comment type="similarity">
    <text evidence="2 7">Belongs to the peptidase S26 family.</text>
</comment>
<dbReference type="HOGENOM" id="CLU_028723_1_2_5"/>
<dbReference type="Proteomes" id="UP000001964">
    <property type="component" value="Chromosome"/>
</dbReference>
<dbReference type="Gene3D" id="2.10.109.10">
    <property type="entry name" value="Umud Fragment, subunit A"/>
    <property type="match status" value="1"/>
</dbReference>
<dbReference type="SUPFAM" id="SSF51306">
    <property type="entry name" value="LexA/Signal peptidase"/>
    <property type="match status" value="1"/>
</dbReference>
<dbReference type="OrthoDB" id="9815782at2"/>
<keyword evidence="7" id="KW-0645">Protease</keyword>
<dbReference type="EMBL" id="CP000449">
    <property type="protein sequence ID" value="ABI65131.1"/>
    <property type="molecule type" value="Genomic_DNA"/>
</dbReference>
<dbReference type="GO" id="GO:0009003">
    <property type="term" value="F:signal peptidase activity"/>
    <property type="evidence" value="ECO:0007669"/>
    <property type="project" value="UniProtKB-EC"/>
</dbReference>
<evidence type="ECO:0000256" key="2">
    <source>
        <dbReference type="ARBA" id="ARBA00009370"/>
    </source>
</evidence>
<dbReference type="NCBIfam" id="TIGR02227">
    <property type="entry name" value="sigpep_I_bact"/>
    <property type="match status" value="1"/>
</dbReference>
<dbReference type="PRINTS" id="PR00727">
    <property type="entry name" value="LEADERPTASE"/>
</dbReference>
<evidence type="ECO:0000256" key="6">
    <source>
        <dbReference type="PIRSR" id="PIRSR600223-1"/>
    </source>
</evidence>
<dbReference type="InterPro" id="IPR019533">
    <property type="entry name" value="Peptidase_S26"/>
</dbReference>
<accession>Q0ARF6</accession>
<dbReference type="PANTHER" id="PTHR43390:SF1">
    <property type="entry name" value="CHLOROPLAST PROCESSING PEPTIDASE"/>
    <property type="match status" value="1"/>
</dbReference>
<feature type="active site" evidence="6">
    <location>
        <position position="47"/>
    </location>
</feature>
<dbReference type="GO" id="GO:0006465">
    <property type="term" value="P:signal peptide processing"/>
    <property type="evidence" value="ECO:0007669"/>
    <property type="project" value="InterPro"/>
</dbReference>
<comment type="catalytic activity">
    <reaction evidence="1 7">
        <text>Cleavage of hydrophobic, N-terminal signal or leader sequences from secreted and periplasmic proteins.</text>
        <dbReference type="EC" id="3.4.21.89"/>
    </reaction>
</comment>
<dbReference type="InterPro" id="IPR036286">
    <property type="entry name" value="LexA/Signal_pep-like_sf"/>
</dbReference>
<evidence type="ECO:0000256" key="4">
    <source>
        <dbReference type="ARBA" id="ARBA00019232"/>
    </source>
</evidence>
<evidence type="ECO:0000256" key="7">
    <source>
        <dbReference type="RuleBase" id="RU362042"/>
    </source>
</evidence>
<evidence type="ECO:0000313" key="9">
    <source>
        <dbReference type="EMBL" id="ABI65131.1"/>
    </source>
</evidence>
<feature type="domain" description="Peptidase S26" evidence="8">
    <location>
        <begin position="17"/>
        <end position="231"/>
    </location>
</feature>
<dbReference type="STRING" id="394221.Mmar10_0838"/>
<dbReference type="Pfam" id="PF10502">
    <property type="entry name" value="Peptidase_S26"/>
    <property type="match status" value="1"/>
</dbReference>
<evidence type="ECO:0000313" key="10">
    <source>
        <dbReference type="Proteomes" id="UP000001964"/>
    </source>
</evidence>
<dbReference type="InterPro" id="IPR019758">
    <property type="entry name" value="Pept_S26A_signal_pept_1_CS"/>
</dbReference>
<proteinExistence type="inferred from homology"/>
<name>Q0ARF6_MARMM</name>
<dbReference type="PROSITE" id="PS00761">
    <property type="entry name" value="SPASE_I_3"/>
    <property type="match status" value="1"/>
</dbReference>
<protein>
    <recommendedName>
        <fullName evidence="4 7">Signal peptidase I</fullName>
        <ecNumber evidence="3 7">3.4.21.89</ecNumber>
    </recommendedName>
</protein>
<keyword evidence="5 7" id="KW-0378">Hydrolase</keyword>
<sequence length="254" mass="28263">MSPLMKRLAGRAADEIMETVRFIGGVVAVWLGLVTFGFAAFHIPSESMQPSLEVGDRVLVSKWAYGYSVHSLPLGIGYVLPDSWNGRIGWSQPRRGDVVVFRDENQTPPRNLIKRVTGVAGDVIEVREGRLYINGEVAPRMLEDIRTYREDRTGQPVTVSHYTEILPGDRDHPIYERTDDYHLDDFGPVTVRPGTVFVMGDNRDASSDSRASGGPGFVPLENVVGRAETVLFTLESCRREQGLYCPRGRVWGGL</sequence>
<dbReference type="GO" id="GO:0016020">
    <property type="term" value="C:membrane"/>
    <property type="evidence" value="ECO:0007669"/>
    <property type="project" value="UniProtKB-SubCell"/>
</dbReference>